<dbReference type="SFLD" id="SFLDG01129">
    <property type="entry name" value="C1.5:_HAD__Beta-PGM__Phosphata"/>
    <property type="match status" value="1"/>
</dbReference>
<dbReference type="EC" id="3.1.3.18" evidence="4"/>
<dbReference type="SFLD" id="SFLDG01135">
    <property type="entry name" value="C1.5.6:_HAD__Beta-PGM__Phospha"/>
    <property type="match status" value="1"/>
</dbReference>
<dbReference type="SUPFAM" id="SSF56784">
    <property type="entry name" value="HAD-like"/>
    <property type="match status" value="1"/>
</dbReference>
<dbReference type="PANTHER" id="PTHR43434">
    <property type="entry name" value="PHOSPHOGLYCOLATE PHOSPHATASE"/>
    <property type="match status" value="1"/>
</dbReference>
<dbReference type="PANTHER" id="PTHR43434:SF1">
    <property type="entry name" value="PHOSPHOGLYCOLATE PHOSPHATASE"/>
    <property type="match status" value="1"/>
</dbReference>
<dbReference type="GO" id="GO:0006281">
    <property type="term" value="P:DNA repair"/>
    <property type="evidence" value="ECO:0007669"/>
    <property type="project" value="TreeGrafter"/>
</dbReference>
<evidence type="ECO:0000313" key="5">
    <source>
        <dbReference type="EMBL" id="SDJ16130.1"/>
    </source>
</evidence>
<dbReference type="Pfam" id="PF00702">
    <property type="entry name" value="Hydrolase"/>
    <property type="match status" value="1"/>
</dbReference>
<dbReference type="EMBL" id="FNEK01000013">
    <property type="protein sequence ID" value="SDJ16130.1"/>
    <property type="molecule type" value="Genomic_DNA"/>
</dbReference>
<dbReference type="RefSeq" id="WP_093153280.1">
    <property type="nucleotide sequence ID" value="NZ_FNEK01000013.1"/>
</dbReference>
<comment type="similarity">
    <text evidence="3">Belongs to the HAD-like hydrolase superfamily. CbbY/CbbZ/Gph/YieH family.</text>
</comment>
<evidence type="ECO:0000256" key="1">
    <source>
        <dbReference type="ARBA" id="ARBA00000830"/>
    </source>
</evidence>
<proteinExistence type="inferred from homology"/>
<dbReference type="InterPro" id="IPR023198">
    <property type="entry name" value="PGP-like_dom2"/>
</dbReference>
<evidence type="ECO:0000256" key="3">
    <source>
        <dbReference type="ARBA" id="ARBA00006171"/>
    </source>
</evidence>
<dbReference type="InterPro" id="IPR036412">
    <property type="entry name" value="HAD-like_sf"/>
</dbReference>
<dbReference type="InterPro" id="IPR006439">
    <property type="entry name" value="HAD-SF_hydro_IA"/>
</dbReference>
<name>A0A1G8RID7_9RHOB</name>
<dbReference type="STRING" id="571298.SAMN04488026_101313"/>
<dbReference type="AlphaFoldDB" id="A0A1G8RID7"/>
<dbReference type="Gene3D" id="1.10.150.240">
    <property type="entry name" value="Putative phosphatase, domain 2"/>
    <property type="match status" value="1"/>
</dbReference>
<sequence>MERPDAIIFDLDGVLVDSEPMSLASLAAEMRAVGVADATSDHVRAQYLGVSLPTVKKDVAEYLGAPCPDDFEENYLNRLYAAYDGGLRRIDEMVAALDRFQAEGIATCIASGGSLPRIRRTLAFARLTERFGDRIFSGEDVARGKPAPDLVLHAAMSIGVAPSRCLVIEDSPHGVEGARAAGMRAVGFTGGSHLETIREQQAQTLRNAGAEAVFRDAADVQSLVLAAAAA</sequence>
<dbReference type="GO" id="GO:0008967">
    <property type="term" value="F:phosphoglycolate phosphatase activity"/>
    <property type="evidence" value="ECO:0007669"/>
    <property type="project" value="UniProtKB-EC"/>
</dbReference>
<accession>A0A1G8RID7</accession>
<dbReference type="InterPro" id="IPR023214">
    <property type="entry name" value="HAD_sf"/>
</dbReference>
<dbReference type="InterPro" id="IPR050155">
    <property type="entry name" value="HAD-like_hydrolase_sf"/>
</dbReference>
<protein>
    <recommendedName>
        <fullName evidence="4">phosphoglycolate phosphatase</fullName>
        <ecNumber evidence="4">3.1.3.18</ecNumber>
    </recommendedName>
</protein>
<dbReference type="Proteomes" id="UP000199382">
    <property type="component" value="Unassembled WGS sequence"/>
</dbReference>
<dbReference type="Gene3D" id="3.40.50.1000">
    <property type="entry name" value="HAD superfamily/HAD-like"/>
    <property type="match status" value="1"/>
</dbReference>
<dbReference type="GO" id="GO:0005829">
    <property type="term" value="C:cytosol"/>
    <property type="evidence" value="ECO:0007669"/>
    <property type="project" value="TreeGrafter"/>
</dbReference>
<gene>
    <name evidence="5" type="ORF">SAMN04488026_101313</name>
</gene>
<organism evidence="5 6">
    <name type="scientific">Aliiruegeria lutimaris</name>
    <dbReference type="NCBI Taxonomy" id="571298"/>
    <lineage>
        <taxon>Bacteria</taxon>
        <taxon>Pseudomonadati</taxon>
        <taxon>Pseudomonadota</taxon>
        <taxon>Alphaproteobacteria</taxon>
        <taxon>Rhodobacterales</taxon>
        <taxon>Roseobacteraceae</taxon>
        <taxon>Aliiruegeria</taxon>
    </lineage>
</organism>
<dbReference type="NCBIfam" id="TIGR01509">
    <property type="entry name" value="HAD-SF-IA-v3"/>
    <property type="match status" value="1"/>
</dbReference>
<evidence type="ECO:0000256" key="2">
    <source>
        <dbReference type="ARBA" id="ARBA00004818"/>
    </source>
</evidence>
<dbReference type="SFLD" id="SFLDS00003">
    <property type="entry name" value="Haloacid_Dehalogenase"/>
    <property type="match status" value="1"/>
</dbReference>
<evidence type="ECO:0000256" key="4">
    <source>
        <dbReference type="ARBA" id="ARBA00013078"/>
    </source>
</evidence>
<reference evidence="5 6" key="1">
    <citation type="submission" date="2016-10" db="EMBL/GenBank/DDBJ databases">
        <authorList>
            <person name="de Groot N.N."/>
        </authorList>
    </citation>
    <scope>NUCLEOTIDE SEQUENCE [LARGE SCALE GENOMIC DNA]</scope>
    <source>
        <strain evidence="5 6">DSM 25294</strain>
    </source>
</reference>
<comment type="catalytic activity">
    <reaction evidence="1">
        <text>2-phosphoglycolate + H2O = glycolate + phosphate</text>
        <dbReference type="Rhea" id="RHEA:14369"/>
        <dbReference type="ChEBI" id="CHEBI:15377"/>
        <dbReference type="ChEBI" id="CHEBI:29805"/>
        <dbReference type="ChEBI" id="CHEBI:43474"/>
        <dbReference type="ChEBI" id="CHEBI:58033"/>
        <dbReference type="EC" id="3.1.3.18"/>
    </reaction>
</comment>
<comment type="pathway">
    <text evidence="2">Organic acid metabolism; glycolate biosynthesis; glycolate from 2-phosphoglycolate: step 1/1.</text>
</comment>
<keyword evidence="6" id="KW-1185">Reference proteome</keyword>
<dbReference type="OrthoDB" id="9797743at2"/>
<evidence type="ECO:0000313" key="6">
    <source>
        <dbReference type="Proteomes" id="UP000199382"/>
    </source>
</evidence>